<evidence type="ECO:0000256" key="2">
    <source>
        <dbReference type="ARBA" id="ARBA00022980"/>
    </source>
</evidence>
<evidence type="ECO:0000256" key="1">
    <source>
        <dbReference type="ARBA" id="ARBA00006668"/>
    </source>
</evidence>
<comment type="similarity">
    <text evidence="1">Belongs to the bacterial ribosomal protein bS16 family.</text>
</comment>
<evidence type="ECO:0000313" key="4">
    <source>
        <dbReference type="EMBL" id="CAK9441955.1"/>
    </source>
</evidence>
<evidence type="ECO:0000313" key="5">
    <source>
        <dbReference type="Proteomes" id="UP001497383"/>
    </source>
</evidence>
<dbReference type="GeneID" id="92210977"/>
<dbReference type="InterPro" id="IPR020592">
    <property type="entry name" value="Ribosomal_bS16_CS"/>
</dbReference>
<gene>
    <name evidence="4" type="ORF">LODBEIA_P57810</name>
</gene>
<dbReference type="Proteomes" id="UP001497383">
    <property type="component" value="Chromosome 8"/>
</dbReference>
<keyword evidence="5" id="KW-1185">Reference proteome</keyword>
<dbReference type="PROSITE" id="PS00732">
    <property type="entry name" value="RIBOSOMAL_S16"/>
    <property type="match status" value="1"/>
</dbReference>
<reference evidence="4 5" key="1">
    <citation type="submission" date="2024-03" db="EMBL/GenBank/DDBJ databases">
        <authorList>
            <person name="Brejova B."/>
        </authorList>
    </citation>
    <scope>NUCLEOTIDE SEQUENCE [LARGE SCALE GENOMIC DNA]</scope>
    <source>
        <strain evidence="4 5">CBS 14171</strain>
    </source>
</reference>
<sequence>MSNPMMSLAEKTAHKRNLLRIRLARFGRKHQPIYNIVVSKAKSAQQKLPIEVIGTYNSIPTPKPGFDKSMPVKDISLDFHRAKYWLGRGAEPTERVAWLFKKAGILPSFWPSTSKLSQEISSPVVEEIREAQESPVEDVRRRGDTRV</sequence>
<dbReference type="SUPFAM" id="SSF54565">
    <property type="entry name" value="Ribosomal protein S16"/>
    <property type="match status" value="1"/>
</dbReference>
<dbReference type="InterPro" id="IPR000307">
    <property type="entry name" value="Ribosomal_bS16"/>
</dbReference>
<dbReference type="NCBIfam" id="TIGR00002">
    <property type="entry name" value="S16"/>
    <property type="match status" value="1"/>
</dbReference>
<protein>
    <recommendedName>
        <fullName evidence="6">Ribosomal protein S16</fullName>
    </recommendedName>
</protein>
<accession>A0ABP0ZVI4</accession>
<dbReference type="Gene3D" id="3.30.1320.10">
    <property type="match status" value="1"/>
</dbReference>
<organism evidence="4 5">
    <name type="scientific">Lodderomyces beijingensis</name>
    <dbReference type="NCBI Taxonomy" id="1775926"/>
    <lineage>
        <taxon>Eukaryota</taxon>
        <taxon>Fungi</taxon>
        <taxon>Dikarya</taxon>
        <taxon>Ascomycota</taxon>
        <taxon>Saccharomycotina</taxon>
        <taxon>Pichiomycetes</taxon>
        <taxon>Debaryomycetaceae</taxon>
        <taxon>Candida/Lodderomyces clade</taxon>
        <taxon>Lodderomyces</taxon>
    </lineage>
</organism>
<dbReference type="Pfam" id="PF00886">
    <property type="entry name" value="Ribosomal_S16"/>
    <property type="match status" value="1"/>
</dbReference>
<keyword evidence="3" id="KW-0687">Ribonucleoprotein</keyword>
<proteinExistence type="inferred from homology"/>
<name>A0ABP0ZVI4_9ASCO</name>
<dbReference type="HAMAP" id="MF_00385">
    <property type="entry name" value="Ribosomal_bS16"/>
    <property type="match status" value="1"/>
</dbReference>
<dbReference type="EMBL" id="OZ022412">
    <property type="protein sequence ID" value="CAK9441955.1"/>
    <property type="molecule type" value="Genomic_DNA"/>
</dbReference>
<dbReference type="RefSeq" id="XP_066832719.1">
    <property type="nucleotide sequence ID" value="XM_066976151.1"/>
</dbReference>
<evidence type="ECO:0000256" key="3">
    <source>
        <dbReference type="ARBA" id="ARBA00023274"/>
    </source>
</evidence>
<dbReference type="PANTHER" id="PTHR12919">
    <property type="entry name" value="30S RIBOSOMAL PROTEIN S16"/>
    <property type="match status" value="1"/>
</dbReference>
<evidence type="ECO:0008006" key="6">
    <source>
        <dbReference type="Google" id="ProtNLM"/>
    </source>
</evidence>
<keyword evidence="2" id="KW-0689">Ribosomal protein</keyword>
<dbReference type="InterPro" id="IPR023803">
    <property type="entry name" value="Ribosomal_bS16_dom_sf"/>
</dbReference>
<dbReference type="PANTHER" id="PTHR12919:SF20">
    <property type="entry name" value="SMALL RIBOSOMAL SUBUNIT PROTEIN BS16M"/>
    <property type="match status" value="1"/>
</dbReference>